<comment type="caution">
    <text evidence="2">The sequence shown here is derived from an EMBL/GenBank/DDBJ whole genome shotgun (WGS) entry which is preliminary data.</text>
</comment>
<accession>A0ABR2IIY9</accession>
<keyword evidence="3" id="KW-1185">Reference proteome</keyword>
<dbReference type="PROSITE" id="PS50994">
    <property type="entry name" value="INTEGRASE"/>
    <property type="match status" value="1"/>
</dbReference>
<dbReference type="InterPro" id="IPR036397">
    <property type="entry name" value="RNaseH_sf"/>
</dbReference>
<organism evidence="2 3">
    <name type="scientific">Tritrichomonas musculus</name>
    <dbReference type="NCBI Taxonomy" id="1915356"/>
    <lineage>
        <taxon>Eukaryota</taxon>
        <taxon>Metamonada</taxon>
        <taxon>Parabasalia</taxon>
        <taxon>Tritrichomonadida</taxon>
        <taxon>Tritrichomonadidae</taxon>
        <taxon>Tritrichomonas</taxon>
    </lineage>
</organism>
<proteinExistence type="predicted"/>
<dbReference type="Gene3D" id="3.30.420.10">
    <property type="entry name" value="Ribonuclease H-like superfamily/Ribonuclease H"/>
    <property type="match status" value="1"/>
</dbReference>
<dbReference type="Proteomes" id="UP001470230">
    <property type="component" value="Unassembled WGS sequence"/>
</dbReference>
<gene>
    <name evidence="2" type="ORF">M9Y10_011261</name>
</gene>
<dbReference type="SUPFAM" id="SSF53098">
    <property type="entry name" value="Ribonuclease H-like"/>
    <property type="match status" value="1"/>
</dbReference>
<dbReference type="EMBL" id="JAPFFF010000017">
    <property type="protein sequence ID" value="KAK8863575.1"/>
    <property type="molecule type" value="Genomic_DNA"/>
</dbReference>
<protein>
    <recommendedName>
        <fullName evidence="1">Integrase catalytic domain-containing protein</fullName>
    </recommendedName>
</protein>
<dbReference type="InterPro" id="IPR012337">
    <property type="entry name" value="RNaseH-like_sf"/>
</dbReference>
<evidence type="ECO:0000313" key="2">
    <source>
        <dbReference type="EMBL" id="KAK8863575.1"/>
    </source>
</evidence>
<evidence type="ECO:0000259" key="1">
    <source>
        <dbReference type="PROSITE" id="PS50994"/>
    </source>
</evidence>
<sequence length="285" mass="32720">MYNPLSPETIEQIKSDLSAEASWKFIENKYLTTKYMVKQYLGNDYKPKCIGRQKMVLDDTVKNFIVSKKVECGVGCSILTQTICRDHSNDTVMENLPPGSKISYRQIYKTIKDVSLLHHQVDPNRHPSCITRYEAEYCNAIWHGDSFIQAINQYGVPYTYWSDNGGENVGKILIELFKLYNINSKFTDSYTPQQNGKAEAFWKYIKAHCHSEDDIPDAIKFYNNVKPHTSLPSSIINGIHVSHTPGYEYQNSIKYDGIESRAFYNVTIPNEGTVRKKIPISSKFI</sequence>
<dbReference type="InterPro" id="IPR001584">
    <property type="entry name" value="Integrase_cat-core"/>
</dbReference>
<evidence type="ECO:0000313" key="3">
    <source>
        <dbReference type="Proteomes" id="UP001470230"/>
    </source>
</evidence>
<reference evidence="2 3" key="1">
    <citation type="submission" date="2024-04" db="EMBL/GenBank/DDBJ databases">
        <title>Tritrichomonas musculus Genome.</title>
        <authorList>
            <person name="Alves-Ferreira E."/>
            <person name="Grigg M."/>
            <person name="Lorenzi H."/>
            <person name="Galac M."/>
        </authorList>
    </citation>
    <scope>NUCLEOTIDE SEQUENCE [LARGE SCALE GENOMIC DNA]</scope>
    <source>
        <strain evidence="2 3">EAF2021</strain>
    </source>
</reference>
<name>A0ABR2IIY9_9EUKA</name>
<feature type="domain" description="Integrase catalytic" evidence="1">
    <location>
        <begin position="147"/>
        <end position="207"/>
    </location>
</feature>